<comment type="caution">
    <text evidence="15">The sequence shown here is derived from an EMBL/GenBank/DDBJ whole genome shotgun (WGS) entry which is preliminary data.</text>
</comment>
<evidence type="ECO:0000259" key="14">
    <source>
        <dbReference type="PROSITE" id="PS51672"/>
    </source>
</evidence>
<comment type="cofactor">
    <cofactor evidence="2 13">
        <name>pyridoxal 5'-phosphate</name>
        <dbReference type="ChEBI" id="CHEBI:597326"/>
    </cofactor>
</comment>
<evidence type="ECO:0000256" key="11">
    <source>
        <dbReference type="ARBA" id="ARBA00023304"/>
    </source>
</evidence>
<dbReference type="CDD" id="cd01562">
    <property type="entry name" value="Thr-dehyd"/>
    <property type="match status" value="1"/>
</dbReference>
<dbReference type="FunFam" id="3.40.1020.10:FF:000001">
    <property type="entry name" value="L-threonine dehydratase"/>
    <property type="match status" value="1"/>
</dbReference>
<evidence type="ECO:0000256" key="5">
    <source>
        <dbReference type="ARBA" id="ARBA00011881"/>
    </source>
</evidence>
<evidence type="ECO:0000256" key="1">
    <source>
        <dbReference type="ARBA" id="ARBA00001274"/>
    </source>
</evidence>
<gene>
    <name evidence="13 15" type="primary">ilvA</name>
    <name evidence="15" type="ORF">J3U88_09465</name>
</gene>
<dbReference type="InterPro" id="IPR036052">
    <property type="entry name" value="TrpB-like_PALP_sf"/>
</dbReference>
<evidence type="ECO:0000256" key="3">
    <source>
        <dbReference type="ARBA" id="ARBA00004810"/>
    </source>
</evidence>
<dbReference type="Pfam" id="PF00291">
    <property type="entry name" value="PALP"/>
    <property type="match status" value="1"/>
</dbReference>
<name>A0A8J7Q5U4_9BACT</name>
<evidence type="ECO:0000256" key="13">
    <source>
        <dbReference type="RuleBase" id="RU362012"/>
    </source>
</evidence>
<dbReference type="AlphaFoldDB" id="A0A8J7Q5U4"/>
<dbReference type="InterPro" id="IPR001926">
    <property type="entry name" value="TrpB-like_PALP"/>
</dbReference>
<evidence type="ECO:0000313" key="16">
    <source>
        <dbReference type="Proteomes" id="UP000664417"/>
    </source>
</evidence>
<dbReference type="CDD" id="cd04906">
    <property type="entry name" value="ACT_ThrD-I_1"/>
    <property type="match status" value="1"/>
</dbReference>
<dbReference type="Pfam" id="PF00585">
    <property type="entry name" value="Thr_dehydrat_C"/>
    <property type="match status" value="2"/>
</dbReference>
<keyword evidence="7 13" id="KW-0412">Isoleucine biosynthesis</keyword>
<keyword evidence="8" id="KW-0677">Repeat</keyword>
<accession>A0A8J7Q5U4</accession>
<dbReference type="GO" id="GO:0009097">
    <property type="term" value="P:isoleucine biosynthetic process"/>
    <property type="evidence" value="ECO:0007669"/>
    <property type="project" value="UniProtKB-UniRule"/>
</dbReference>
<dbReference type="InterPro" id="IPR038110">
    <property type="entry name" value="TD_ACT-like_sf"/>
</dbReference>
<proteinExistence type="inferred from homology"/>
<keyword evidence="16" id="KW-1185">Reference proteome</keyword>
<dbReference type="SUPFAM" id="SSF55021">
    <property type="entry name" value="ACT-like"/>
    <property type="match status" value="1"/>
</dbReference>
<sequence length="516" mass="56569">MKVSSYLEKILSSRVYEAAVVTPVSRMTRLSDQMHNHILLKREDQQPVFSFKVRGAYNKIASLSPEQQQRGVIAASAGNHAQGVALAGHKLGLQAIIVMPRATPAIKVDAVRALGAEVQLVGETFEEAAAYAREQSEMRGMAFVHPYDDPLVIAGQGTIGMELLQQVSEPMDAVFLPVGGGGLIAGVAACLKQTRPETRIIGVEPEDSACLHAALAAKERITLPQVNIFAEGVATTSIGEENFRLAQLFVDEVVTVNTDEICAAIKDIFDDVRCIAEPSGAIALAGIKKYIEREQARDQNLVGVLSGANVDFHRLRHVSERSEAREKSEALLAVQIPEEPGSFLSFCEALNHRNLTEFNYRYQPRELATIFVGVSVKKAGENGASLCASLQKQGYHAWDLSHNDMAMDHLRHMVGGTAPDLSNERLFRFQFPERPGALRKFLTELGARWNISLFHYRNHGAAYGRVLCAFQVPEGEQDAFSAFLDDLGYAYWEETDNPAYPLFLAAGCFEAPVAGR</sequence>
<organism evidence="15 16">
    <name type="scientific">Acanthopleuribacter pedis</name>
    <dbReference type="NCBI Taxonomy" id="442870"/>
    <lineage>
        <taxon>Bacteria</taxon>
        <taxon>Pseudomonadati</taxon>
        <taxon>Acidobacteriota</taxon>
        <taxon>Holophagae</taxon>
        <taxon>Acanthopleuribacterales</taxon>
        <taxon>Acanthopleuribacteraceae</taxon>
        <taxon>Acanthopleuribacter</taxon>
    </lineage>
</organism>
<dbReference type="GO" id="GO:0004794">
    <property type="term" value="F:threonine deaminase activity"/>
    <property type="evidence" value="ECO:0007669"/>
    <property type="project" value="UniProtKB-UniRule"/>
</dbReference>
<dbReference type="CDD" id="cd04907">
    <property type="entry name" value="ACT_ThrD-I_2"/>
    <property type="match status" value="1"/>
</dbReference>
<dbReference type="Gene3D" id="3.40.50.1100">
    <property type="match status" value="2"/>
</dbReference>
<dbReference type="NCBIfam" id="NF006674">
    <property type="entry name" value="PRK09224.1"/>
    <property type="match status" value="1"/>
</dbReference>
<dbReference type="FunFam" id="3.40.50.1100:FF:000008">
    <property type="entry name" value="L-threonine dehydratase"/>
    <property type="match status" value="1"/>
</dbReference>
<evidence type="ECO:0000256" key="6">
    <source>
        <dbReference type="ARBA" id="ARBA00022605"/>
    </source>
</evidence>
<evidence type="ECO:0000256" key="8">
    <source>
        <dbReference type="ARBA" id="ARBA00022737"/>
    </source>
</evidence>
<keyword evidence="11 13" id="KW-0100">Branched-chain amino acid biosynthesis</keyword>
<reference evidence="15" key="1">
    <citation type="submission" date="2021-03" db="EMBL/GenBank/DDBJ databases">
        <authorList>
            <person name="Wang G."/>
        </authorList>
    </citation>
    <scope>NUCLEOTIDE SEQUENCE</scope>
    <source>
        <strain evidence="15">KCTC 12899</strain>
    </source>
</reference>
<dbReference type="PANTHER" id="PTHR48078:SF11">
    <property type="entry name" value="THREONINE DEHYDRATASE, MITOCHONDRIAL"/>
    <property type="match status" value="1"/>
</dbReference>
<keyword evidence="6 13" id="KW-0028">Amino-acid biosynthesis</keyword>
<comment type="pathway">
    <text evidence="3 13">Amino-acid biosynthesis; L-isoleucine biosynthesis; 2-oxobutanoate from L-threonine: step 1/1.</text>
</comment>
<dbReference type="Gene3D" id="3.40.1020.10">
    <property type="entry name" value="Biosynthetic Threonine Deaminase, Domain 3"/>
    <property type="match status" value="1"/>
</dbReference>
<dbReference type="PROSITE" id="PS51672">
    <property type="entry name" value="ACT_LIKE"/>
    <property type="match status" value="2"/>
</dbReference>
<comment type="similarity">
    <text evidence="4 13">Belongs to the serine/threonine dehydratase family.</text>
</comment>
<evidence type="ECO:0000256" key="4">
    <source>
        <dbReference type="ARBA" id="ARBA00010869"/>
    </source>
</evidence>
<comment type="function">
    <text evidence="12 13">Catalyzes the anaerobic formation of alpha-ketobutyrate and ammonia from threonine in a two-step reaction. The first step involved a dehydration of threonine and a production of enamine intermediates (aminocrotonate), which tautomerizes to its imine form (iminobutyrate). Both intermediates are unstable and short-lived. The second step is the nonenzymatic hydrolysis of the enamine/imine intermediates to form 2-ketobutyrate and free ammonia. In the low water environment of the cell, the second step is accelerated by RidA.</text>
</comment>
<evidence type="ECO:0000256" key="7">
    <source>
        <dbReference type="ARBA" id="ARBA00022624"/>
    </source>
</evidence>
<dbReference type="SUPFAM" id="SSF53686">
    <property type="entry name" value="Tryptophan synthase beta subunit-like PLP-dependent enzymes"/>
    <property type="match status" value="1"/>
</dbReference>
<keyword evidence="9 13" id="KW-0663">Pyridoxal phosphate</keyword>
<evidence type="ECO:0000256" key="2">
    <source>
        <dbReference type="ARBA" id="ARBA00001933"/>
    </source>
</evidence>
<dbReference type="RefSeq" id="WP_207858334.1">
    <property type="nucleotide sequence ID" value="NZ_JAFREP010000007.1"/>
</dbReference>
<dbReference type="GO" id="GO:0006567">
    <property type="term" value="P:L-threonine catabolic process"/>
    <property type="evidence" value="ECO:0007669"/>
    <property type="project" value="TreeGrafter"/>
</dbReference>
<protein>
    <recommendedName>
        <fullName evidence="13">L-threonine dehydratase</fullName>
        <ecNumber evidence="13">4.3.1.19</ecNumber>
    </recommendedName>
    <alternativeName>
        <fullName evidence="13">Threonine deaminase</fullName>
    </alternativeName>
</protein>
<comment type="subunit">
    <text evidence="5 13">Homotetramer.</text>
</comment>
<evidence type="ECO:0000256" key="10">
    <source>
        <dbReference type="ARBA" id="ARBA00023239"/>
    </source>
</evidence>
<feature type="domain" description="ACT-like" evidence="14">
    <location>
        <begin position="330"/>
        <end position="402"/>
    </location>
</feature>
<dbReference type="EMBL" id="JAFREP010000007">
    <property type="protein sequence ID" value="MBO1318687.1"/>
    <property type="molecule type" value="Genomic_DNA"/>
</dbReference>
<dbReference type="NCBIfam" id="TIGR01124">
    <property type="entry name" value="ilvA_2Cterm"/>
    <property type="match status" value="1"/>
</dbReference>
<evidence type="ECO:0000256" key="12">
    <source>
        <dbReference type="ARBA" id="ARBA00025527"/>
    </source>
</evidence>
<dbReference type="GO" id="GO:0003941">
    <property type="term" value="F:L-serine ammonia-lyase activity"/>
    <property type="evidence" value="ECO:0007669"/>
    <property type="project" value="TreeGrafter"/>
</dbReference>
<dbReference type="GO" id="GO:0006565">
    <property type="term" value="P:L-serine catabolic process"/>
    <property type="evidence" value="ECO:0007669"/>
    <property type="project" value="TreeGrafter"/>
</dbReference>
<keyword evidence="10 13" id="KW-0456">Lyase</keyword>
<evidence type="ECO:0000256" key="9">
    <source>
        <dbReference type="ARBA" id="ARBA00022898"/>
    </source>
</evidence>
<dbReference type="InterPro" id="IPR045865">
    <property type="entry name" value="ACT-like_dom_sf"/>
</dbReference>
<dbReference type="InterPro" id="IPR050147">
    <property type="entry name" value="Ser/Thr_Dehydratase"/>
</dbReference>
<feature type="domain" description="ACT-like" evidence="14">
    <location>
        <begin position="425"/>
        <end position="496"/>
    </location>
</feature>
<dbReference type="EC" id="4.3.1.19" evidence="13"/>
<dbReference type="PANTHER" id="PTHR48078">
    <property type="entry name" value="THREONINE DEHYDRATASE, MITOCHONDRIAL-RELATED"/>
    <property type="match status" value="1"/>
</dbReference>
<dbReference type="InterPro" id="IPR001721">
    <property type="entry name" value="TD_ACT-like"/>
</dbReference>
<dbReference type="UniPathway" id="UPA00047">
    <property type="reaction ID" value="UER00054"/>
</dbReference>
<evidence type="ECO:0000313" key="15">
    <source>
        <dbReference type="EMBL" id="MBO1318687.1"/>
    </source>
</evidence>
<comment type="catalytic activity">
    <reaction evidence="1 13">
        <text>L-threonine = 2-oxobutanoate + NH4(+)</text>
        <dbReference type="Rhea" id="RHEA:22108"/>
        <dbReference type="ChEBI" id="CHEBI:16763"/>
        <dbReference type="ChEBI" id="CHEBI:28938"/>
        <dbReference type="ChEBI" id="CHEBI:57926"/>
        <dbReference type="EC" id="4.3.1.19"/>
    </reaction>
</comment>
<dbReference type="Proteomes" id="UP000664417">
    <property type="component" value="Unassembled WGS sequence"/>
</dbReference>
<dbReference type="InterPro" id="IPR005787">
    <property type="entry name" value="Thr_deHydtase_biosynth"/>
</dbReference>